<dbReference type="PANTHER" id="PTHR32046">
    <property type="entry name" value="G DOMAIN-CONTAINING PROTEIN"/>
    <property type="match status" value="1"/>
</dbReference>
<dbReference type="Proteomes" id="UP000663828">
    <property type="component" value="Unassembled WGS sequence"/>
</dbReference>
<gene>
    <name evidence="3" type="ORF">EDS130_LOCUS23355</name>
    <name evidence="2" type="ORF">XAT740_LOCUS1811</name>
</gene>
<accession>A0A814TP00</accession>
<dbReference type="OrthoDB" id="412369at2759"/>
<dbReference type="PROSITE" id="PS00675">
    <property type="entry name" value="SIGMA54_INTERACT_1"/>
    <property type="match status" value="1"/>
</dbReference>
<dbReference type="GO" id="GO:0004197">
    <property type="term" value="F:cysteine-type endopeptidase activity"/>
    <property type="evidence" value="ECO:0007669"/>
    <property type="project" value="InterPro"/>
</dbReference>
<dbReference type="AlphaFoldDB" id="A0A814TP00"/>
<dbReference type="EMBL" id="CAJNOR010000058">
    <property type="protein sequence ID" value="CAF0777983.1"/>
    <property type="molecule type" value="Genomic_DNA"/>
</dbReference>
<dbReference type="SUPFAM" id="SSF52540">
    <property type="entry name" value="P-loop containing nucleoside triphosphate hydrolases"/>
    <property type="match status" value="2"/>
</dbReference>
<dbReference type="InterPro" id="IPR011600">
    <property type="entry name" value="Pept_C14_caspase"/>
</dbReference>
<evidence type="ECO:0000313" key="4">
    <source>
        <dbReference type="Proteomes" id="UP000663828"/>
    </source>
</evidence>
<dbReference type="Proteomes" id="UP000663852">
    <property type="component" value="Unassembled WGS sequence"/>
</dbReference>
<keyword evidence="4" id="KW-1185">Reference proteome</keyword>
<protein>
    <recommendedName>
        <fullName evidence="1">Peptidase C14 caspase domain-containing protein</fullName>
    </recommendedName>
</protein>
<dbReference type="EMBL" id="CAJNOJ010000127">
    <property type="protein sequence ID" value="CAF1164899.1"/>
    <property type="molecule type" value="Genomic_DNA"/>
</dbReference>
<dbReference type="PANTHER" id="PTHR32046:SF11">
    <property type="entry name" value="IMMUNE-ASSOCIATED NUCLEOTIDE-BINDING PROTEIN 10-LIKE"/>
    <property type="match status" value="1"/>
</dbReference>
<evidence type="ECO:0000313" key="2">
    <source>
        <dbReference type="EMBL" id="CAF0777983.1"/>
    </source>
</evidence>
<dbReference type="Pfam" id="PF00656">
    <property type="entry name" value="Peptidase_C14"/>
    <property type="match status" value="1"/>
</dbReference>
<dbReference type="Gene3D" id="3.40.50.1460">
    <property type="match status" value="1"/>
</dbReference>
<feature type="domain" description="Peptidase C14 caspase" evidence="1">
    <location>
        <begin position="5"/>
        <end position="222"/>
    </location>
</feature>
<dbReference type="SUPFAM" id="SSF52129">
    <property type="entry name" value="Caspase-like"/>
    <property type="match status" value="1"/>
</dbReference>
<proteinExistence type="predicted"/>
<comment type="caution">
    <text evidence="3">The sequence shown here is derived from an EMBL/GenBank/DDBJ whole genome shotgun (WGS) entry which is preliminary data.</text>
</comment>
<evidence type="ECO:0000313" key="5">
    <source>
        <dbReference type="Proteomes" id="UP000663852"/>
    </source>
</evidence>
<dbReference type="Gene3D" id="3.40.50.300">
    <property type="entry name" value="P-loop containing nucleotide triphosphate hydrolases"/>
    <property type="match status" value="1"/>
</dbReference>
<dbReference type="InterPro" id="IPR027417">
    <property type="entry name" value="P-loop_NTPase"/>
</dbReference>
<dbReference type="GO" id="GO:0006508">
    <property type="term" value="P:proteolysis"/>
    <property type="evidence" value="ECO:0007669"/>
    <property type="project" value="InterPro"/>
</dbReference>
<dbReference type="InterPro" id="IPR029030">
    <property type="entry name" value="Caspase-like_dom_sf"/>
</dbReference>
<evidence type="ECO:0000259" key="1">
    <source>
        <dbReference type="Pfam" id="PF00656"/>
    </source>
</evidence>
<name>A0A814TP00_ADIRI</name>
<reference evidence="3" key="1">
    <citation type="submission" date="2021-02" db="EMBL/GenBank/DDBJ databases">
        <authorList>
            <person name="Nowell W R."/>
        </authorList>
    </citation>
    <scope>NUCLEOTIDE SEQUENCE</scope>
</reference>
<dbReference type="InterPro" id="IPR025662">
    <property type="entry name" value="Sigma_54_int_dom_ATP-bd_1"/>
</dbReference>
<evidence type="ECO:0000313" key="3">
    <source>
        <dbReference type="EMBL" id="CAF1164899.1"/>
    </source>
</evidence>
<sequence length="1268" mass="145441">MHQLRALIIGNSDYTESPLPHCVSDAAAFSRALQEVTGCETHVSKNLKADMYGEVNKFLNSIQQNDFVVFYFSGYAARWRQQIVLLSCENNRIRSENFINITHYGIDAQALLDDMARKTTHFVLFLFDCYQVLLEPSVVATGTPSNRSADGSNTIQAPKNTIIGFVCASSKPSSGFMGNGLFTTRLLKHIKNPKFDVVSMLKEVHQDLIQETNNTQQVIILSSFKTQVLLPRKAVTSPALQASTEKQYNIPPANVPPNNKQNVPQPAVHNVAAKDKGTLTRNTNTIVSSPSESDSSGHVIERKAIGITGKLGQGYDALSDRVDDSLYHNKGDRSIHLVEYLSKIKFENILIQRLFFGTIYPSGISCLISYERPVNENTWFLYYSHTFGTQKSTLTSVNSVQTGTHPNKNFRGATHIITEIQYGIEVLCVIQVPKDRSCENIDILLRNISEQLKDKQGKVNLNADEQSRIRQLGNIRIYGAARYIFNRDVSLSYVLSSLPQWQTDPTYYHPLVYKMISLHYHSRDQKYIEISLINNDTNSVMERLLSSITDMHRLVGNTDKLLDTSLENVPNLTIKHQWICFRTEFNELSSAYRQLCKHFQQTLRKLGNNPSDTEEIDRILSNNEWLSLQNNFHKLQASIKKCLSKIEFIEMLKKDQIEYQEVSEIIKSTHRQSSFPELHTALQLYLKKSRQSLVLMYSSDQLRQQRADDWERMYKQFKLERQNRAEKYSLIYVDFTQYEHLLTNFDIIRPVEDKPPASSSKKPSTELNVLLIGETGVGKSTFINAFVNYLKFDNIHEAEQGEPAVVIPVSFPIATGDEFKEVTIQFGVADSNENHQNKGQSVTQHCRSYIINLNEEVKIRLIDSPGIGDTRGFNQDQISMDHIFTYINQLTHLNAVCLLLKPTVSKLDVFFRSCVRQLLTYLTPKGHPNIIFCFTNSRSTFYGPGSTGSALKRLLKEEGLQQTILFEKSNVFCFDDETFRYLAARKCKVDFDDFVRDEAILSWTKSVTESIQFVKFIRTLKPYKLDEHQSLRKVALDVAMLSRPLMELLRVMLYHWKLIKYGRREKTIIIQPSAVDIEICSNCADRIRTTIASFNIVQYKSTKSRAQATCHCPCNEKHFLIEYTVIHELKPQSLMYSSEQLKGSLEKLLFKYDRLTYFLQRNGFTNKNDLFSSIWEQFLDGENHIYEELQSLTVRRDKNNKELVRCNENLTLDDAVELAHELKSENGIDRQIECIKTSRRLLMEKTVSHINTPISNNNVFATLTSFQP</sequence>
<organism evidence="3 5">
    <name type="scientific">Adineta ricciae</name>
    <name type="common">Rotifer</name>
    <dbReference type="NCBI Taxonomy" id="249248"/>
    <lineage>
        <taxon>Eukaryota</taxon>
        <taxon>Metazoa</taxon>
        <taxon>Spiralia</taxon>
        <taxon>Gnathifera</taxon>
        <taxon>Rotifera</taxon>
        <taxon>Eurotatoria</taxon>
        <taxon>Bdelloidea</taxon>
        <taxon>Adinetida</taxon>
        <taxon>Adinetidae</taxon>
        <taxon>Adineta</taxon>
    </lineage>
</organism>